<proteinExistence type="predicted"/>
<accession>A0A5M3M8C3</accession>
<dbReference type="AlphaFoldDB" id="A0A5M3M8C3"/>
<evidence type="ECO:0000256" key="1">
    <source>
        <dbReference type="SAM" id="MobiDB-lite"/>
    </source>
</evidence>
<evidence type="ECO:0000313" key="2">
    <source>
        <dbReference type="EMBL" id="EIW75050.1"/>
    </source>
</evidence>
<organism evidence="2 3">
    <name type="scientific">Coniophora puteana (strain RWD-64-598)</name>
    <name type="common">Brown rot fungus</name>
    <dbReference type="NCBI Taxonomy" id="741705"/>
    <lineage>
        <taxon>Eukaryota</taxon>
        <taxon>Fungi</taxon>
        <taxon>Dikarya</taxon>
        <taxon>Basidiomycota</taxon>
        <taxon>Agaricomycotina</taxon>
        <taxon>Agaricomycetes</taxon>
        <taxon>Agaricomycetidae</taxon>
        <taxon>Boletales</taxon>
        <taxon>Coniophorineae</taxon>
        <taxon>Coniophoraceae</taxon>
        <taxon>Coniophora</taxon>
    </lineage>
</organism>
<protein>
    <submittedName>
        <fullName evidence="2">Uncharacterized protein</fullName>
    </submittedName>
</protein>
<evidence type="ECO:0000313" key="3">
    <source>
        <dbReference type="Proteomes" id="UP000053558"/>
    </source>
</evidence>
<dbReference type="Proteomes" id="UP000053558">
    <property type="component" value="Unassembled WGS sequence"/>
</dbReference>
<comment type="caution">
    <text evidence="2">The sequence shown here is derived from an EMBL/GenBank/DDBJ whole genome shotgun (WGS) entry which is preliminary data.</text>
</comment>
<dbReference type="GeneID" id="19209664"/>
<gene>
    <name evidence="2" type="ORF">CONPUDRAFT_77818</name>
</gene>
<sequence length="118" mass="13590">MLMTVKKMRWTSLLKQAPNPFLPLANLIVFIGETPGWARVFSPGLFKVTEEYNIQLQAKIQEKKLAKKTAPRKQKKLKQEELDTGDIPPPPPPTAFMQHVSKFQIKDKPWYYLPAKVS</sequence>
<dbReference type="EMBL" id="JH711590">
    <property type="protein sequence ID" value="EIW75050.1"/>
    <property type="molecule type" value="Genomic_DNA"/>
</dbReference>
<feature type="compositionally biased region" description="Basic residues" evidence="1">
    <location>
        <begin position="65"/>
        <end position="76"/>
    </location>
</feature>
<dbReference type="KEGG" id="cput:CONPUDRAFT_77818"/>
<feature type="region of interest" description="Disordered" evidence="1">
    <location>
        <begin position="65"/>
        <end position="95"/>
    </location>
</feature>
<name>A0A5M3M8C3_CONPW</name>
<reference evidence="3" key="1">
    <citation type="journal article" date="2012" name="Science">
        <title>The Paleozoic origin of enzymatic lignin decomposition reconstructed from 31 fungal genomes.</title>
        <authorList>
            <person name="Floudas D."/>
            <person name="Binder M."/>
            <person name="Riley R."/>
            <person name="Barry K."/>
            <person name="Blanchette R.A."/>
            <person name="Henrissat B."/>
            <person name="Martinez A.T."/>
            <person name="Otillar R."/>
            <person name="Spatafora J.W."/>
            <person name="Yadav J.S."/>
            <person name="Aerts A."/>
            <person name="Benoit I."/>
            <person name="Boyd A."/>
            <person name="Carlson A."/>
            <person name="Copeland A."/>
            <person name="Coutinho P.M."/>
            <person name="de Vries R.P."/>
            <person name="Ferreira P."/>
            <person name="Findley K."/>
            <person name="Foster B."/>
            <person name="Gaskell J."/>
            <person name="Glotzer D."/>
            <person name="Gorecki P."/>
            <person name="Heitman J."/>
            <person name="Hesse C."/>
            <person name="Hori C."/>
            <person name="Igarashi K."/>
            <person name="Jurgens J.A."/>
            <person name="Kallen N."/>
            <person name="Kersten P."/>
            <person name="Kohler A."/>
            <person name="Kuees U."/>
            <person name="Kumar T.K.A."/>
            <person name="Kuo A."/>
            <person name="LaButti K."/>
            <person name="Larrondo L.F."/>
            <person name="Lindquist E."/>
            <person name="Ling A."/>
            <person name="Lombard V."/>
            <person name="Lucas S."/>
            <person name="Lundell T."/>
            <person name="Martin R."/>
            <person name="McLaughlin D.J."/>
            <person name="Morgenstern I."/>
            <person name="Morin E."/>
            <person name="Murat C."/>
            <person name="Nagy L.G."/>
            <person name="Nolan M."/>
            <person name="Ohm R.A."/>
            <person name="Patyshakuliyeva A."/>
            <person name="Rokas A."/>
            <person name="Ruiz-Duenas F.J."/>
            <person name="Sabat G."/>
            <person name="Salamov A."/>
            <person name="Samejima M."/>
            <person name="Schmutz J."/>
            <person name="Slot J.C."/>
            <person name="St John F."/>
            <person name="Stenlid J."/>
            <person name="Sun H."/>
            <person name="Sun S."/>
            <person name="Syed K."/>
            <person name="Tsang A."/>
            <person name="Wiebenga A."/>
            <person name="Young D."/>
            <person name="Pisabarro A."/>
            <person name="Eastwood D.C."/>
            <person name="Martin F."/>
            <person name="Cullen D."/>
            <person name="Grigoriev I.V."/>
            <person name="Hibbett D.S."/>
        </authorList>
    </citation>
    <scope>NUCLEOTIDE SEQUENCE [LARGE SCALE GENOMIC DNA]</scope>
    <source>
        <strain evidence="3">RWD-64-598 SS2</strain>
    </source>
</reference>
<dbReference type="RefSeq" id="XP_007775092.1">
    <property type="nucleotide sequence ID" value="XM_007776902.1"/>
</dbReference>
<keyword evidence="3" id="KW-1185">Reference proteome</keyword>